<protein>
    <submittedName>
        <fullName evidence="1">Uncharacterized protein</fullName>
    </submittedName>
</protein>
<dbReference type="Proteomes" id="UP000229370">
    <property type="component" value="Unassembled WGS sequence"/>
</dbReference>
<dbReference type="InterPro" id="IPR043731">
    <property type="entry name" value="DUF5674"/>
</dbReference>
<proteinExistence type="predicted"/>
<reference evidence="2" key="1">
    <citation type="submission" date="2017-09" db="EMBL/GenBank/DDBJ databases">
        <title>Depth-based differentiation of microbial function through sediment-hosted aquifers and enrichment of novel symbionts in the deep terrestrial subsurface.</title>
        <authorList>
            <person name="Probst A.J."/>
            <person name="Ladd B."/>
            <person name="Jarett J.K."/>
            <person name="Geller-Mcgrath D.E."/>
            <person name="Sieber C.M.K."/>
            <person name="Emerson J.B."/>
            <person name="Anantharaman K."/>
            <person name="Thomas B.C."/>
            <person name="Malmstrom R."/>
            <person name="Stieglmeier M."/>
            <person name="Klingl A."/>
            <person name="Woyke T."/>
            <person name="Ryan C.M."/>
            <person name="Banfield J.F."/>
        </authorList>
    </citation>
    <scope>NUCLEOTIDE SEQUENCE [LARGE SCALE GENOMIC DNA]</scope>
</reference>
<evidence type="ECO:0000313" key="1">
    <source>
        <dbReference type="EMBL" id="PJC82134.1"/>
    </source>
</evidence>
<organism evidence="1 2">
    <name type="scientific">Candidatus Roizmanbacteria bacterium CG_4_8_14_3_um_filter_36_10</name>
    <dbReference type="NCBI Taxonomy" id="1974834"/>
    <lineage>
        <taxon>Bacteria</taxon>
        <taxon>Candidatus Roizmaniibacteriota</taxon>
    </lineage>
</organism>
<gene>
    <name evidence="1" type="ORF">CO007_01055</name>
</gene>
<dbReference type="EMBL" id="PFQK01000024">
    <property type="protein sequence ID" value="PJC82134.1"/>
    <property type="molecule type" value="Genomic_DNA"/>
</dbReference>
<comment type="caution">
    <text evidence="1">The sequence shown here is derived from an EMBL/GenBank/DDBJ whole genome shotgun (WGS) entry which is preliminary data.</text>
</comment>
<sequence>MSSRIFGGLVKAVIDIKKEVMVVDASMHADEEKCLLDTGSKQDDIWGINLYPDAKGKDFIEFDSIINVRPRLNNFSRMIEDKTIRTKMISIVNKLVKK</sequence>
<accession>A0A2M8GNK7</accession>
<dbReference type="Pfam" id="PF18924">
    <property type="entry name" value="DUF5674"/>
    <property type="match status" value="1"/>
</dbReference>
<evidence type="ECO:0000313" key="2">
    <source>
        <dbReference type="Proteomes" id="UP000229370"/>
    </source>
</evidence>
<name>A0A2M8GNK7_9BACT</name>
<dbReference type="AlphaFoldDB" id="A0A2M8GNK7"/>